<dbReference type="InParanoid" id="Q6CS19"/>
<feature type="compositionally biased region" description="Polar residues" evidence="1">
    <location>
        <begin position="738"/>
        <end position="770"/>
    </location>
</feature>
<evidence type="ECO:0000313" key="4">
    <source>
        <dbReference type="Proteomes" id="UP000000598"/>
    </source>
</evidence>
<dbReference type="OMA" id="IAVDNTW"/>
<dbReference type="GO" id="GO:0031625">
    <property type="term" value="F:ubiquitin protein ligase binding"/>
    <property type="evidence" value="ECO:0007669"/>
    <property type="project" value="TreeGrafter"/>
</dbReference>
<dbReference type="Gene3D" id="2.60.40.640">
    <property type="match status" value="1"/>
</dbReference>
<protein>
    <submittedName>
        <fullName evidence="3">KLLA0D04708p</fullName>
    </submittedName>
</protein>
<dbReference type="eggNOG" id="KOG3780">
    <property type="taxonomic scope" value="Eukaryota"/>
</dbReference>
<feature type="compositionally biased region" description="Polar residues" evidence="1">
    <location>
        <begin position="459"/>
        <end position="482"/>
    </location>
</feature>
<feature type="domain" description="Arrestin C-terminal-like" evidence="2">
    <location>
        <begin position="219"/>
        <end position="373"/>
    </location>
</feature>
<dbReference type="GO" id="GO:0030674">
    <property type="term" value="F:protein-macromolecule adaptor activity"/>
    <property type="evidence" value="ECO:0007669"/>
    <property type="project" value="TreeGrafter"/>
</dbReference>
<dbReference type="GO" id="GO:0070086">
    <property type="term" value="P:ubiquitin-dependent endocytosis"/>
    <property type="evidence" value="ECO:0007669"/>
    <property type="project" value="TreeGrafter"/>
</dbReference>
<dbReference type="AlphaFoldDB" id="Q6CS19"/>
<dbReference type="Pfam" id="PF00339">
    <property type="entry name" value="Arrestin_N"/>
    <property type="match status" value="1"/>
</dbReference>
<dbReference type="InterPro" id="IPR011021">
    <property type="entry name" value="Arrestin-like_N"/>
</dbReference>
<sequence length="784" mass="85724">MKKTSRSLSLFDIRLEGTDHDVIVVKGTVDEAPSVLLSGSVVLSVREPIYAKKISLTLYGVIKLNVTTMVQGPRGPAPRNVKYDRRFYELSLDDIDLHPHLVDGSTVKKPLSRTNSSSSLGGLASLSTTSLKNFASSASHASVLPEGNYVFPFSTILPGSLTESVEGLPNATVFYKLQATLERGKFASDISTKKHVRVVRTLTPDALELFETVAVDNTWPQKVDYSISVPSKAIAIGSSTPINIMVVPLLKGLKLGPIKISLVEYSSYSAPYSNPNGADRTILKVKIQDPLHHINNGEYDATNTTEFDFQDKWEINTSVRIPPNLSKCVQDCLILTNIKVRHKLKFVIALVNPDGHISELRASLPVQLFISPFVTVAVRNADNVDTNTSNSGNNTDNEALEKDDLMFAHSNSEVNLNSVDIALNNDASAGPNTSLFAPPNYGNHVYDRLWNNIMVEDTPVNSGTQSPAEFNQPPTLSHSSDVSELQRSLQQLRLEREMEEPDGSGLNLDTQVPSRSALATPLSLQDVPSQLRVNDYFTLNSSNRNNHSVLNVPSHLRSPSQMDSPGFDYLSRANSFEFKAGSPSRNDWEISSLSRVPSYDNAMKTASTMGELPPAYPSDGDALNGGSTTFSVGSLERPKELHHRCQPEMHHCAHSKISPSMLINQSNQSSNSLTHMYADHHERELEDSQTTKHAGRPFLAKSTSTSALKNTASKHFGFSMTPLSHIARSATPPAKFSPLSNSSNGIQTPKAVSNRNKVTSGSNKHQSFGSFTGILHKKDIDNEQ</sequence>
<evidence type="ECO:0000256" key="1">
    <source>
        <dbReference type="SAM" id="MobiDB-lite"/>
    </source>
</evidence>
<evidence type="ECO:0000259" key="2">
    <source>
        <dbReference type="SMART" id="SM01017"/>
    </source>
</evidence>
<organism evidence="3 4">
    <name type="scientific">Kluyveromyces lactis (strain ATCC 8585 / CBS 2359 / DSM 70799 / NBRC 1267 / NRRL Y-1140 / WM37)</name>
    <name type="common">Yeast</name>
    <name type="synonym">Candida sphaerica</name>
    <dbReference type="NCBI Taxonomy" id="284590"/>
    <lineage>
        <taxon>Eukaryota</taxon>
        <taxon>Fungi</taxon>
        <taxon>Dikarya</taxon>
        <taxon>Ascomycota</taxon>
        <taxon>Saccharomycotina</taxon>
        <taxon>Saccharomycetes</taxon>
        <taxon>Saccharomycetales</taxon>
        <taxon>Saccharomycetaceae</taxon>
        <taxon>Kluyveromyces</taxon>
    </lineage>
</organism>
<feature type="region of interest" description="Disordered" evidence="1">
    <location>
        <begin position="458"/>
        <end position="487"/>
    </location>
</feature>
<dbReference type="PANTHER" id="PTHR11188">
    <property type="entry name" value="ARRESTIN DOMAIN CONTAINING PROTEIN"/>
    <property type="match status" value="1"/>
</dbReference>
<dbReference type="EMBL" id="CR382124">
    <property type="protein sequence ID" value="CAH00366.1"/>
    <property type="molecule type" value="Genomic_DNA"/>
</dbReference>
<proteinExistence type="predicted"/>
<dbReference type="InterPro" id="IPR014756">
    <property type="entry name" value="Ig_E-set"/>
</dbReference>
<dbReference type="SUPFAM" id="SSF81296">
    <property type="entry name" value="E set domains"/>
    <property type="match status" value="1"/>
</dbReference>
<dbReference type="InterPro" id="IPR050357">
    <property type="entry name" value="Arrestin_domain-protein"/>
</dbReference>
<dbReference type="PANTHER" id="PTHR11188:SF17">
    <property type="entry name" value="FI21816P1"/>
    <property type="match status" value="1"/>
</dbReference>
<dbReference type="FunCoup" id="Q6CS19">
    <property type="interactions" value="90"/>
</dbReference>
<dbReference type="HOGENOM" id="CLU_018982_1_0_1"/>
<dbReference type="SMART" id="SM01017">
    <property type="entry name" value="Arrestin_C"/>
    <property type="match status" value="1"/>
</dbReference>
<dbReference type="InterPro" id="IPR014752">
    <property type="entry name" value="Arrestin-like_C"/>
</dbReference>
<dbReference type="Pfam" id="PF02752">
    <property type="entry name" value="Arrestin_C"/>
    <property type="match status" value="1"/>
</dbReference>
<dbReference type="Proteomes" id="UP000000598">
    <property type="component" value="Chromosome D"/>
</dbReference>
<dbReference type="GO" id="GO:0005829">
    <property type="term" value="C:cytosol"/>
    <property type="evidence" value="ECO:0007669"/>
    <property type="project" value="TreeGrafter"/>
</dbReference>
<evidence type="ECO:0000313" key="3">
    <source>
        <dbReference type="EMBL" id="CAH00366.1"/>
    </source>
</evidence>
<dbReference type="STRING" id="284590.Q6CS19"/>
<dbReference type="GO" id="GO:0005886">
    <property type="term" value="C:plasma membrane"/>
    <property type="evidence" value="ECO:0007669"/>
    <property type="project" value="TreeGrafter"/>
</dbReference>
<name>Q6CS19_KLULA</name>
<dbReference type="KEGG" id="kla:KLLA0_D04708g"/>
<feature type="region of interest" description="Disordered" evidence="1">
    <location>
        <begin position="730"/>
        <end position="784"/>
    </location>
</feature>
<dbReference type="InterPro" id="IPR011022">
    <property type="entry name" value="Arrestin_C-like"/>
</dbReference>
<reference evidence="3 4" key="1">
    <citation type="journal article" date="2004" name="Nature">
        <title>Genome evolution in yeasts.</title>
        <authorList>
            <consortium name="Genolevures"/>
            <person name="Dujon B."/>
            <person name="Sherman D."/>
            <person name="Fischer G."/>
            <person name="Durrens P."/>
            <person name="Casaregola S."/>
            <person name="Lafontaine I."/>
            <person name="de Montigny J."/>
            <person name="Marck C."/>
            <person name="Neuveglise C."/>
            <person name="Talla E."/>
            <person name="Goffard N."/>
            <person name="Frangeul L."/>
            <person name="Aigle M."/>
            <person name="Anthouard V."/>
            <person name="Babour A."/>
            <person name="Barbe V."/>
            <person name="Barnay S."/>
            <person name="Blanchin S."/>
            <person name="Beckerich J.M."/>
            <person name="Beyne E."/>
            <person name="Bleykasten C."/>
            <person name="Boisrame A."/>
            <person name="Boyer J."/>
            <person name="Cattolico L."/>
            <person name="Confanioleri F."/>
            <person name="de Daruvar A."/>
            <person name="Despons L."/>
            <person name="Fabre E."/>
            <person name="Fairhead C."/>
            <person name="Ferry-Dumazet H."/>
            <person name="Groppi A."/>
            <person name="Hantraye F."/>
            <person name="Hennequin C."/>
            <person name="Jauniaux N."/>
            <person name="Joyet P."/>
            <person name="Kachouri R."/>
            <person name="Kerrest A."/>
            <person name="Koszul R."/>
            <person name="Lemaire M."/>
            <person name="Lesur I."/>
            <person name="Ma L."/>
            <person name="Muller H."/>
            <person name="Nicaud J.M."/>
            <person name="Nikolski M."/>
            <person name="Oztas S."/>
            <person name="Ozier-Kalogeropoulos O."/>
            <person name="Pellenz S."/>
            <person name="Potier S."/>
            <person name="Richard G.F."/>
            <person name="Straub M.L."/>
            <person name="Suleau A."/>
            <person name="Swennene D."/>
            <person name="Tekaia F."/>
            <person name="Wesolowski-Louvel M."/>
            <person name="Westhof E."/>
            <person name="Wirth B."/>
            <person name="Zeniou-Meyer M."/>
            <person name="Zivanovic I."/>
            <person name="Bolotin-Fukuhara M."/>
            <person name="Thierry A."/>
            <person name="Bouchier C."/>
            <person name="Caudron B."/>
            <person name="Scarpelli C."/>
            <person name="Gaillardin C."/>
            <person name="Weissenbach J."/>
            <person name="Wincker P."/>
            <person name="Souciet J.L."/>
        </authorList>
    </citation>
    <scope>NUCLEOTIDE SEQUENCE [LARGE SCALE GENOMIC DNA]</scope>
    <source>
        <strain evidence="4">ATCC 8585 / CBS 2359 / DSM 70799 / NBRC 1267 / NRRL Y-1140 / WM37</strain>
    </source>
</reference>
<accession>Q6CS19</accession>
<keyword evidence="4" id="KW-1185">Reference proteome</keyword>
<dbReference type="PaxDb" id="284590-Q6CS19"/>
<gene>
    <name evidence="3" type="ORF">KLLA0_D04708g</name>
</gene>